<reference evidence="1" key="1">
    <citation type="submission" date="2023-04" db="EMBL/GenBank/DDBJ databases">
        <title>Draft Genome sequencing of Naganishia species isolated from polar environments using Oxford Nanopore Technology.</title>
        <authorList>
            <person name="Leo P."/>
            <person name="Venkateswaran K."/>
        </authorList>
    </citation>
    <scope>NUCLEOTIDE SEQUENCE</scope>
    <source>
        <strain evidence="1">DBVPG 5303</strain>
    </source>
</reference>
<protein>
    <submittedName>
        <fullName evidence="1">Uncharacterized protein</fullName>
    </submittedName>
</protein>
<comment type="caution">
    <text evidence="1">The sequence shown here is derived from an EMBL/GenBank/DDBJ whole genome shotgun (WGS) entry which is preliminary data.</text>
</comment>
<keyword evidence="2" id="KW-1185">Reference proteome</keyword>
<name>A0ACC2XW87_9TREE</name>
<organism evidence="1 2">
    <name type="scientific">Naganishia onofrii</name>
    <dbReference type="NCBI Taxonomy" id="1851511"/>
    <lineage>
        <taxon>Eukaryota</taxon>
        <taxon>Fungi</taxon>
        <taxon>Dikarya</taxon>
        <taxon>Basidiomycota</taxon>
        <taxon>Agaricomycotina</taxon>
        <taxon>Tremellomycetes</taxon>
        <taxon>Filobasidiales</taxon>
        <taxon>Filobasidiaceae</taxon>
        <taxon>Naganishia</taxon>
    </lineage>
</organism>
<evidence type="ECO:0000313" key="2">
    <source>
        <dbReference type="Proteomes" id="UP001234202"/>
    </source>
</evidence>
<dbReference type="Proteomes" id="UP001234202">
    <property type="component" value="Unassembled WGS sequence"/>
</dbReference>
<proteinExistence type="predicted"/>
<evidence type="ECO:0000313" key="1">
    <source>
        <dbReference type="EMBL" id="KAJ9127774.1"/>
    </source>
</evidence>
<sequence length="663" mass="70991">MSSRRSERARKRPLSIDTQHATPSLTSLATTSFQKPTETDFRETAFDRLAGEENGVNGLTEVSLETLGRSVGRTKGGSVRSSAGKRTRTAAALSGITRNKENGGDTIQQHEQDSEVVLQHQQQQAVNGAQSFVGDEQDHAELQEESEKEDEEEEDEEDPVWQEFSQEYYEVVEQLPLEIHRNFALLRELDDQTQRQTRQLLEILRKYVAQRLPSPVPEGLQKPLPILQPDAMTATVVTTPGQGEEGVKKEEQMSTGNGGKALQATEQRMDVDVNVTHDTALSVEKENGEIDTTQVQARTQAGSQEKSEMSKSQPEINPEPGQEESVLPADEQGAQEKTHLNGSDLPENSKDARSVTGDLGSTTSIPVATSGDVSLANAPCKTNGNPLEAQGVNGHPTESIPPPLTTTTTTTTTVDQRSMSTDANPPPPPPSTAEGTQQMQLLKARHAQMYAHDLVPAMASRALLPEIGKLAREMLRSADEKVGIAMGTYNTVDRHIRSLDAALQAQQAALNLGIRQDTLPSTAITGATITADDSEPPAESMLQAGGRADAGGDLVLGASGNGDHEQGLKRVGKNWRKGIKGAGGGAAARAADALNIGVSSSAVHFSVNPTSAAQGDVQGAAGTGAISSKQRGKQKAEPKPIVLGYMAAHKFDMKIDPNEPRYW</sequence>
<dbReference type="EMBL" id="JASBWV010000001">
    <property type="protein sequence ID" value="KAJ9127774.1"/>
    <property type="molecule type" value="Genomic_DNA"/>
</dbReference>
<accession>A0ACC2XW87</accession>
<gene>
    <name evidence="1" type="ORF">QFC24_000057</name>
</gene>